<evidence type="ECO:0000313" key="1">
    <source>
        <dbReference type="EMBL" id="EFO99496.1"/>
    </source>
</evidence>
<evidence type="ECO:0000313" key="2">
    <source>
        <dbReference type="Proteomes" id="UP000008281"/>
    </source>
</evidence>
<dbReference type="AlphaFoldDB" id="E3MED5"/>
<dbReference type="EMBL" id="DS268438">
    <property type="protein sequence ID" value="EFO99496.1"/>
    <property type="molecule type" value="Genomic_DNA"/>
</dbReference>
<dbReference type="InParanoid" id="E3MED5"/>
<dbReference type="Gene3D" id="3.30.40.10">
    <property type="entry name" value="Zinc/RING finger domain, C3HC4 (zinc finger)"/>
    <property type="match status" value="1"/>
</dbReference>
<proteinExistence type="predicted"/>
<keyword evidence="2" id="KW-1185">Reference proteome</keyword>
<dbReference type="HOGENOM" id="CLU_550112_0_0_1"/>
<dbReference type="InterPro" id="IPR013083">
    <property type="entry name" value="Znf_RING/FYVE/PHD"/>
</dbReference>
<gene>
    <name evidence="1" type="ORF">CRE_22467</name>
</gene>
<dbReference type="Proteomes" id="UP000008281">
    <property type="component" value="Unassembled WGS sequence"/>
</dbReference>
<organism evidence="2">
    <name type="scientific">Caenorhabditis remanei</name>
    <name type="common">Caenorhabditis vulgaris</name>
    <dbReference type="NCBI Taxonomy" id="31234"/>
    <lineage>
        <taxon>Eukaryota</taxon>
        <taxon>Metazoa</taxon>
        <taxon>Ecdysozoa</taxon>
        <taxon>Nematoda</taxon>
        <taxon>Chromadorea</taxon>
        <taxon>Rhabditida</taxon>
        <taxon>Rhabditina</taxon>
        <taxon>Rhabditomorpha</taxon>
        <taxon>Rhabditoidea</taxon>
        <taxon>Rhabditidae</taxon>
        <taxon>Peloderinae</taxon>
        <taxon>Caenorhabditis</taxon>
    </lineage>
</organism>
<dbReference type="OrthoDB" id="436852at2759"/>
<dbReference type="CDD" id="cd15517">
    <property type="entry name" value="PHD_TCF19_like"/>
    <property type="match status" value="1"/>
</dbReference>
<sequence length="496" mass="55057">MFDSLLCGGQTDKHTHRWVAYVWRDIDALMLEVPNSIFNCATMNRQNGNPAAPPGYPFPRFVYMAAPVQRQDPHVMHYYPFGHFPQYVAALPRPQFQFAPVFVPPAAYQAAAFANYQRVQRRLAEQYTFHRAQLAAMIPVAQVPEVVPEAVKEEPQEAGIADETDDEDEIIDVETISGPPSPAATDEVNTNGFAIASPLLARSPSSGVAPQSPVPMPVDPVVIKEEASPLNNGFPGFPVVSPFPSRSPSPGVAPRAQSPVPMPVDPVVIKEEATPSINRLSVTPPQPLIDDVPVEPERTVTSTNTADTVNDRPIVRPHWYETLREMSPAILSDISRSRHGHAHGHAVVLQRCARMRTINDRSAATSQAVIPRNANAPTRCRMVDPLAGINPVLRSRCAAGIFCILLEFYPRLTGPAQWVRCGNRHANRWFHSVCVRMQNSKFRKSTRFFCCGKAQTQEGRSAVTGAIWRRWKSTLAREGTLCRSEVMKKEARRKKK</sequence>
<protein>
    <submittedName>
        <fullName evidence="1">Uncharacterized protein</fullName>
    </submittedName>
</protein>
<reference evidence="1" key="1">
    <citation type="submission" date="2007-07" db="EMBL/GenBank/DDBJ databases">
        <title>PCAP assembly of the Caenorhabditis remanei genome.</title>
        <authorList>
            <consortium name="The Caenorhabditis remanei Sequencing Consortium"/>
            <person name="Wilson R.K."/>
        </authorList>
    </citation>
    <scope>NUCLEOTIDE SEQUENCE [LARGE SCALE GENOMIC DNA]</scope>
    <source>
        <strain evidence="1">PB4641</strain>
    </source>
</reference>
<accession>E3MED5</accession>
<name>E3MED5_CAERE</name>